<proteinExistence type="predicted"/>
<dbReference type="EMBL" id="LLXX01000141">
    <property type="protein sequence ID" value="KRR03323.1"/>
    <property type="molecule type" value="Genomic_DNA"/>
</dbReference>
<evidence type="ECO:0000256" key="1">
    <source>
        <dbReference type="SAM" id="SignalP"/>
    </source>
</evidence>
<protein>
    <submittedName>
        <fullName evidence="2">Uncharacterized protein</fullName>
    </submittedName>
</protein>
<feature type="signal peptide" evidence="1">
    <location>
        <begin position="1"/>
        <end position="23"/>
    </location>
</feature>
<feature type="chain" id="PRO_5006442765" evidence="1">
    <location>
        <begin position="24"/>
        <end position="141"/>
    </location>
</feature>
<reference evidence="2 3" key="1">
    <citation type="submission" date="2014-03" db="EMBL/GenBank/DDBJ databases">
        <title>Bradyrhizobium valentinum sp. nov., isolated from effective nodules of Lupinus mariae-josephae, a lupine endemic of basic-lime soils in Eastern Spain.</title>
        <authorList>
            <person name="Duran D."/>
            <person name="Rey L."/>
            <person name="Navarro A."/>
            <person name="Busquets A."/>
            <person name="Imperial J."/>
            <person name="Ruiz-Argueso T."/>
        </authorList>
    </citation>
    <scope>NUCLEOTIDE SEQUENCE [LARGE SCALE GENOMIC DNA]</scope>
    <source>
        <strain evidence="2 3">LmjM3</strain>
    </source>
</reference>
<accession>A0A0R3L6Q7</accession>
<comment type="caution">
    <text evidence="2">The sequence shown here is derived from an EMBL/GenBank/DDBJ whole genome shotgun (WGS) entry which is preliminary data.</text>
</comment>
<evidence type="ECO:0000313" key="2">
    <source>
        <dbReference type="EMBL" id="KRR03323.1"/>
    </source>
</evidence>
<keyword evidence="3" id="KW-1185">Reference proteome</keyword>
<sequence>MISFKALAAAVLLAATAATPAFAQAPVGALVPGGVSSSDHALYIKNLHDSGYNPKNDFNPNGTIRAAIQEPGAFAFYYPNLDVLNGGAPTPAAKASPDWPALKGACASAGGGVSYCGDRYDSYAFAPDAFPRHHARRHHRS</sequence>
<evidence type="ECO:0000313" key="3">
    <source>
        <dbReference type="Proteomes" id="UP000051913"/>
    </source>
</evidence>
<dbReference type="AlphaFoldDB" id="A0A0R3L6Q7"/>
<name>A0A0R3L6Q7_9BRAD</name>
<gene>
    <name evidence="2" type="ORF">CP49_09810</name>
</gene>
<organism evidence="2 3">
    <name type="scientific">Bradyrhizobium valentinum</name>
    <dbReference type="NCBI Taxonomy" id="1518501"/>
    <lineage>
        <taxon>Bacteria</taxon>
        <taxon>Pseudomonadati</taxon>
        <taxon>Pseudomonadota</taxon>
        <taxon>Alphaproteobacteria</taxon>
        <taxon>Hyphomicrobiales</taxon>
        <taxon>Nitrobacteraceae</taxon>
        <taxon>Bradyrhizobium</taxon>
    </lineage>
</organism>
<dbReference type="Proteomes" id="UP000051913">
    <property type="component" value="Unassembled WGS sequence"/>
</dbReference>
<dbReference type="RefSeq" id="WP_057852667.1">
    <property type="nucleotide sequence ID" value="NZ_LLXX01000141.1"/>
</dbReference>
<keyword evidence="1" id="KW-0732">Signal</keyword>